<evidence type="ECO:0000313" key="3">
    <source>
        <dbReference type="EMBL" id="WMT64770.1"/>
    </source>
</evidence>
<dbReference type="EMBL" id="CP096849">
    <property type="protein sequence ID" value="WMT64770.1"/>
    <property type="molecule type" value="Genomic_DNA"/>
</dbReference>
<dbReference type="KEGG" id="ekb:BFV64_16520"/>
<accession>A0AAJ6LKX6</accession>
<dbReference type="SUPFAM" id="SSF50969">
    <property type="entry name" value="YVTN repeat-like/Quinoprotein amine dehydrogenase"/>
    <property type="match status" value="1"/>
</dbReference>
<dbReference type="InterPro" id="IPR019734">
    <property type="entry name" value="TPR_rpt"/>
</dbReference>
<dbReference type="Gene3D" id="1.25.40.10">
    <property type="entry name" value="Tetratricopeptide repeat domain"/>
    <property type="match status" value="1"/>
</dbReference>
<feature type="repeat" description="TPR" evidence="1">
    <location>
        <begin position="283"/>
        <end position="316"/>
    </location>
</feature>
<evidence type="ECO:0000313" key="4">
    <source>
        <dbReference type="Proteomes" id="UP001228563"/>
    </source>
</evidence>
<evidence type="ECO:0008006" key="5">
    <source>
        <dbReference type="Google" id="ProtNLM"/>
    </source>
</evidence>
<sequence>MGLIGKLRSILGHQSGKREPSSTHERNTELEGKWLTVDHPYFFGHANISPDKRWVVGCDDSDGGSLGGHRMKGNGRVILVDYPSDRIVYELKCFARPVDAAVSDSGSFIVHDCGFGSALSGDVIAINTSGDEIYRRHYCANIFNIGLSQCGRYAAVQTANADNKDSNILEVLDLQKRQQMFTVRPVGTWADCYLFDTNADGELCQLRVNLRDLGYFRYSTAGEFLDAESLQIAQLNKGDYATKIMAAQELLKTDTTEESARKALSVADTALTQGARERYDWGALAHRIRGESFESLGQLSDALEAYEQALAMNPKVGVLRRATTLRKKLSAKK</sequence>
<dbReference type="EMBL" id="JACSEP010000003">
    <property type="protein sequence ID" value="MBC6322085.1"/>
    <property type="molecule type" value="Genomic_DNA"/>
</dbReference>
<dbReference type="InterPro" id="IPR011044">
    <property type="entry name" value="Quino_amine_DH_bsu"/>
</dbReference>
<reference evidence="2" key="1">
    <citation type="submission" date="2020-08" db="EMBL/GenBank/DDBJ databases">
        <title>Distribution of Beta-Lactamase Producing Gram-Negative Bacterial Isolates in Isabela River of Santo Domingo, Dominican Republic.</title>
        <authorList>
            <person name="Calderon V."/>
            <person name="Del Rosario C."/>
            <person name="Duarte A."/>
            <person name="Bonnelly R."/>
            <person name="Barauna R."/>
            <person name="Ramos R.T."/>
            <person name="Perdomo O.P."/>
            <person name="Rodriguez De Francisco L.E."/>
            <person name="Franco De Los Santos E.F."/>
        </authorList>
    </citation>
    <scope>NUCLEOTIDE SEQUENCE</scope>
    <source>
        <strain evidence="2">INTEC_BI4_1.1</strain>
    </source>
</reference>
<keyword evidence="1" id="KW-0802">TPR repeat</keyword>
<protein>
    <recommendedName>
        <fullName evidence="5">Tetratricopeptide repeat protein</fullName>
    </recommendedName>
</protein>
<organism evidence="3 4">
    <name type="scientific">Enterobacter kobei</name>
    <dbReference type="NCBI Taxonomy" id="208224"/>
    <lineage>
        <taxon>Bacteria</taxon>
        <taxon>Pseudomonadati</taxon>
        <taxon>Pseudomonadota</taxon>
        <taxon>Gammaproteobacteria</taxon>
        <taxon>Enterobacterales</taxon>
        <taxon>Enterobacteriaceae</taxon>
        <taxon>Enterobacter</taxon>
        <taxon>Enterobacter cloacae complex</taxon>
    </lineage>
</organism>
<proteinExistence type="predicted"/>
<dbReference type="Proteomes" id="UP000613022">
    <property type="component" value="Unassembled WGS sequence"/>
</dbReference>
<evidence type="ECO:0000313" key="2">
    <source>
        <dbReference type="EMBL" id="MBC6322085.1"/>
    </source>
</evidence>
<dbReference type="AlphaFoldDB" id="A0AAJ6LKX6"/>
<dbReference type="Proteomes" id="UP001228563">
    <property type="component" value="Chromosome"/>
</dbReference>
<gene>
    <name evidence="2" type="ORF">H9R40_02320</name>
    <name evidence="3" type="ORF">M2B19_17890</name>
</gene>
<reference evidence="3" key="2">
    <citation type="submission" date="2022-04" db="EMBL/GenBank/DDBJ databases">
        <title>Co-occurrence of mcr-9 and blaNDM-1 in multidrug-resistant Enterobacter kobei strain isolated from an infant with urinary infection.</title>
        <authorList>
            <person name="Zeng H."/>
        </authorList>
    </citation>
    <scope>NUCLEOTIDE SEQUENCE</scope>
    <source>
        <strain evidence="3">EC1382</strain>
    </source>
</reference>
<dbReference type="SMART" id="SM00028">
    <property type="entry name" value="TPR"/>
    <property type="match status" value="1"/>
</dbReference>
<dbReference type="SUPFAM" id="SSF48452">
    <property type="entry name" value="TPR-like"/>
    <property type="match status" value="1"/>
</dbReference>
<dbReference type="PROSITE" id="PS50005">
    <property type="entry name" value="TPR"/>
    <property type="match status" value="1"/>
</dbReference>
<evidence type="ECO:0000256" key="1">
    <source>
        <dbReference type="PROSITE-ProRule" id="PRU00339"/>
    </source>
</evidence>
<dbReference type="RefSeq" id="WP_045268337.1">
    <property type="nucleotide sequence ID" value="NZ_AP022498.1"/>
</dbReference>
<name>A0AAJ6LKX6_9ENTR</name>
<dbReference type="InterPro" id="IPR011990">
    <property type="entry name" value="TPR-like_helical_dom_sf"/>
</dbReference>